<evidence type="ECO:0000259" key="1">
    <source>
        <dbReference type="Pfam" id="PF08241"/>
    </source>
</evidence>
<accession>A0AA38G199</accession>
<dbReference type="EMBL" id="JAHRHJ020000006">
    <property type="protein sequence ID" value="KAH9313223.1"/>
    <property type="molecule type" value="Genomic_DNA"/>
</dbReference>
<comment type="caution">
    <text evidence="2">The sequence shown here is derived from an EMBL/GenBank/DDBJ whole genome shotgun (WGS) entry which is preliminary data.</text>
</comment>
<reference evidence="2 3" key="1">
    <citation type="journal article" date="2021" name="Nat. Plants">
        <title>The Taxus genome provides insights into paclitaxel biosynthesis.</title>
        <authorList>
            <person name="Xiong X."/>
            <person name="Gou J."/>
            <person name="Liao Q."/>
            <person name="Li Y."/>
            <person name="Zhou Q."/>
            <person name="Bi G."/>
            <person name="Li C."/>
            <person name="Du R."/>
            <person name="Wang X."/>
            <person name="Sun T."/>
            <person name="Guo L."/>
            <person name="Liang H."/>
            <person name="Lu P."/>
            <person name="Wu Y."/>
            <person name="Zhang Z."/>
            <person name="Ro D.K."/>
            <person name="Shang Y."/>
            <person name="Huang S."/>
            <person name="Yan J."/>
        </authorList>
    </citation>
    <scope>NUCLEOTIDE SEQUENCE [LARGE SCALE GENOMIC DNA]</scope>
    <source>
        <strain evidence="2">Ta-2019</strain>
    </source>
</reference>
<dbReference type="CDD" id="cd02440">
    <property type="entry name" value="AdoMet_MTases"/>
    <property type="match status" value="1"/>
</dbReference>
<dbReference type="Gene3D" id="3.40.50.150">
    <property type="entry name" value="Vaccinia Virus protein VP39"/>
    <property type="match status" value="1"/>
</dbReference>
<dbReference type="InterPro" id="IPR013216">
    <property type="entry name" value="Methyltransf_11"/>
</dbReference>
<feature type="domain" description="Methyltransferase type 11" evidence="1">
    <location>
        <begin position="392"/>
        <end position="435"/>
    </location>
</feature>
<protein>
    <recommendedName>
        <fullName evidence="1">Methyltransferase type 11 domain-containing protein</fullName>
    </recommendedName>
</protein>
<dbReference type="GO" id="GO:0008757">
    <property type="term" value="F:S-adenosylmethionine-dependent methyltransferase activity"/>
    <property type="evidence" value="ECO:0007669"/>
    <property type="project" value="InterPro"/>
</dbReference>
<evidence type="ECO:0000313" key="3">
    <source>
        <dbReference type="Proteomes" id="UP000824469"/>
    </source>
</evidence>
<dbReference type="SUPFAM" id="SSF53335">
    <property type="entry name" value="S-adenosyl-L-methionine-dependent methyltransferases"/>
    <property type="match status" value="1"/>
</dbReference>
<dbReference type="AlphaFoldDB" id="A0AA38G199"/>
<dbReference type="PANTHER" id="PTHR43036">
    <property type="entry name" value="OSJNBB0011N17.9 PROTEIN"/>
    <property type="match status" value="1"/>
</dbReference>
<evidence type="ECO:0000313" key="2">
    <source>
        <dbReference type="EMBL" id="KAH9313223.1"/>
    </source>
</evidence>
<keyword evidence="3" id="KW-1185">Reference proteome</keyword>
<dbReference type="Proteomes" id="UP000824469">
    <property type="component" value="Unassembled WGS sequence"/>
</dbReference>
<name>A0AA38G199_TAXCH</name>
<dbReference type="InterPro" id="IPR029063">
    <property type="entry name" value="SAM-dependent_MTases_sf"/>
</dbReference>
<gene>
    <name evidence="2" type="ORF">KI387_028258</name>
</gene>
<sequence length="517" mass="59012">MKPMFIYDNRYVISPFCFNTKPPSNNNSCNTHHIKIVNRMYDSYDGFHTSGKVNTNSNVRNNNISRIRNTHGDPNKIYGCYDKTHKITASLINTNGSANPIHNNFHFNFNRICKSYGGMKITPVGQINDRDMNIKKILDCYDGTHKIVANTYSNTNPIHNNFYPMNSDSNANVNNNPNRTNTHMNVNKSHNIYDNTNNPTSASQINSVLTANKIFNCYDGTQRLSSALRYNNANPIHNNFKATFNTIYHNSNVNVNNSTNSACNRIKASMNANKTYNSYDAFNNPNSAGQINRLVLSNDKRLKLNRSSDRDFYSLPRFVTHVDDAFISSLTELYRERIPPGSEVLDLMSSWVSHLPPEIQYKRVVGHGLNPQELARNPRLDYFFVKDLNEEQTLEAKDCSFDAVLCTVSVQYLQQPEKVFAEIYRILRPGGLCIVSFSNRMFYEKAISAWREGTDYSRIQLVVQYFQCVTGFAQPEVVKKLPGSDTKSPFGWLLGLFRIMASDPFNAVIAYRNFKPI</sequence>
<dbReference type="Pfam" id="PF08241">
    <property type="entry name" value="Methyltransf_11"/>
    <property type="match status" value="1"/>
</dbReference>
<organism evidence="2 3">
    <name type="scientific">Taxus chinensis</name>
    <name type="common">Chinese yew</name>
    <name type="synonym">Taxus wallichiana var. chinensis</name>
    <dbReference type="NCBI Taxonomy" id="29808"/>
    <lineage>
        <taxon>Eukaryota</taxon>
        <taxon>Viridiplantae</taxon>
        <taxon>Streptophyta</taxon>
        <taxon>Embryophyta</taxon>
        <taxon>Tracheophyta</taxon>
        <taxon>Spermatophyta</taxon>
        <taxon>Pinopsida</taxon>
        <taxon>Pinidae</taxon>
        <taxon>Conifers II</taxon>
        <taxon>Cupressales</taxon>
        <taxon>Taxaceae</taxon>
        <taxon>Taxus</taxon>
    </lineage>
</organism>
<dbReference type="PANTHER" id="PTHR43036:SF2">
    <property type="entry name" value="OS04G0481300 PROTEIN"/>
    <property type="match status" value="1"/>
</dbReference>
<proteinExistence type="predicted"/>